<sequence>DEHATAGRAADDRRYRAARGAPGRKRPRHRAHTPVARRGHLRPRFGRRRPAGARLRAHCRMRRPCCSGAVVPAPRRPRAHRPRCAGCRHGRCDGLNL</sequence>
<name>A0A6J4I8J5_9CHLR</name>
<protein>
    <submittedName>
        <fullName evidence="2">Cobalt-zinc-cadmium resistance protein CzcA Cation efflux system protein CusA</fullName>
    </submittedName>
</protein>
<proteinExistence type="predicted"/>
<evidence type="ECO:0000313" key="2">
    <source>
        <dbReference type="EMBL" id="CAA9243339.1"/>
    </source>
</evidence>
<accession>A0A6J4I8J5</accession>
<feature type="compositionally biased region" description="Basic and acidic residues" evidence="1">
    <location>
        <begin position="1"/>
        <end position="15"/>
    </location>
</feature>
<organism evidence="2">
    <name type="scientific">uncultured Chloroflexota bacterium</name>
    <dbReference type="NCBI Taxonomy" id="166587"/>
    <lineage>
        <taxon>Bacteria</taxon>
        <taxon>Bacillati</taxon>
        <taxon>Chloroflexota</taxon>
        <taxon>environmental samples</taxon>
    </lineage>
</organism>
<dbReference type="EMBL" id="CADCTC010000105">
    <property type="protein sequence ID" value="CAA9243339.1"/>
    <property type="molecule type" value="Genomic_DNA"/>
</dbReference>
<feature type="non-terminal residue" evidence="2">
    <location>
        <position position="1"/>
    </location>
</feature>
<reference evidence="2" key="1">
    <citation type="submission" date="2020-02" db="EMBL/GenBank/DDBJ databases">
        <authorList>
            <person name="Meier V. D."/>
        </authorList>
    </citation>
    <scope>NUCLEOTIDE SEQUENCE</scope>
    <source>
        <strain evidence="2">AVDCRST_MAG77</strain>
    </source>
</reference>
<feature type="compositionally biased region" description="Basic residues" evidence="1">
    <location>
        <begin position="22"/>
        <end position="54"/>
    </location>
</feature>
<feature type="non-terminal residue" evidence="2">
    <location>
        <position position="97"/>
    </location>
</feature>
<feature type="region of interest" description="Disordered" evidence="1">
    <location>
        <begin position="1"/>
        <end position="54"/>
    </location>
</feature>
<gene>
    <name evidence="2" type="ORF">AVDCRST_MAG77-1799</name>
</gene>
<dbReference type="AlphaFoldDB" id="A0A6J4I8J5"/>
<evidence type="ECO:0000256" key="1">
    <source>
        <dbReference type="SAM" id="MobiDB-lite"/>
    </source>
</evidence>